<dbReference type="InterPro" id="IPR020831">
    <property type="entry name" value="GlycerAld/Erythrose_P_DH"/>
</dbReference>
<feature type="binding site" evidence="4">
    <location>
        <position position="247"/>
    </location>
    <ligand>
        <name>D-glyceraldehyde 3-phosphate</name>
        <dbReference type="ChEBI" id="CHEBI:59776"/>
    </ligand>
</feature>
<dbReference type="STRING" id="1798482.A2763_04245"/>
<dbReference type="SUPFAM" id="SSF55347">
    <property type="entry name" value="Glyceraldehyde-3-phosphate dehydrogenase-like, C-terminal domain"/>
    <property type="match status" value="1"/>
</dbReference>
<evidence type="ECO:0000256" key="7">
    <source>
        <dbReference type="RuleBase" id="RU000397"/>
    </source>
</evidence>
<dbReference type="FunFam" id="3.30.360.10:FF:000002">
    <property type="entry name" value="Glyceraldehyde-3-phosphate dehydrogenase"/>
    <property type="match status" value="1"/>
</dbReference>
<dbReference type="PANTHER" id="PTHR43148">
    <property type="entry name" value="GLYCERALDEHYDE-3-PHOSPHATE DEHYDROGENASE 2"/>
    <property type="match status" value="1"/>
</dbReference>
<dbReference type="CDD" id="cd18126">
    <property type="entry name" value="GAPDH_I_C"/>
    <property type="match status" value="1"/>
</dbReference>
<name>A0A1F6CM31_9BACT</name>
<protein>
    <submittedName>
        <fullName evidence="9">Type I glyceraldehyde-3-phosphate dehydrogenase</fullName>
    </submittedName>
</protein>
<dbReference type="InterPro" id="IPR020829">
    <property type="entry name" value="GlycerAld_3-P_DH_cat"/>
</dbReference>
<sequence>MARLAINGFGRIGRGFFRAVMERGKTGEKGEMEIVAINDLAPAENLAYLLKYDTVYGRAPFSVEAKASALIVDGKEIPVVATKDPAASPWREMQIDIVVESTGLFTDVEKARGHITAGAKRVVITAPAKGDPSNSSGQAVVETILIGANEEKFQTCGPITSNASCTTNAANPLIGILDEAIGIERAILNTTHAYTASQSLVDGGKAKDLREQRAAAQNMVPTSTGAAKATALAYPQLKGKFDGISVRVPVPAGSIVDVTFVAKRATTVEEVNQALKYAATTDKWKRVFAVSEEPLVSSDILGLPYGAIADLQMTRVVDGTLVKVLAWYDNEAGYTHTLVEHVAEVAKRI</sequence>
<dbReference type="Gene3D" id="3.40.50.720">
    <property type="entry name" value="NAD(P)-binding Rossmann-like Domain"/>
    <property type="match status" value="1"/>
</dbReference>
<feature type="binding site" evidence="5">
    <location>
        <position position="39"/>
    </location>
    <ligand>
        <name>NAD(+)</name>
        <dbReference type="ChEBI" id="CHEBI:57540"/>
    </ligand>
</feature>
<evidence type="ECO:0000259" key="8">
    <source>
        <dbReference type="SMART" id="SM00846"/>
    </source>
</evidence>
<dbReference type="AlphaFoldDB" id="A0A1F6CM31"/>
<dbReference type="SUPFAM" id="SSF51735">
    <property type="entry name" value="NAD(P)-binding Rossmann-fold domains"/>
    <property type="match status" value="1"/>
</dbReference>
<dbReference type="Gene3D" id="3.30.360.10">
    <property type="entry name" value="Dihydrodipicolinate Reductase, domain 2"/>
    <property type="match status" value="1"/>
</dbReference>
<feature type="binding site" evidence="4">
    <location>
        <begin position="224"/>
        <end position="225"/>
    </location>
    <ligand>
        <name>D-glyceraldehyde 3-phosphate</name>
        <dbReference type="ChEBI" id="CHEBI:59776"/>
    </ligand>
</feature>
<comment type="similarity">
    <text evidence="1 7">Belongs to the glyceraldehyde-3-phosphate dehydrogenase family.</text>
</comment>
<organism evidence="9 10">
    <name type="scientific">Candidatus Kaiserbacteria bacterium RIFCSPHIGHO2_01_FULL_54_36</name>
    <dbReference type="NCBI Taxonomy" id="1798482"/>
    <lineage>
        <taxon>Bacteria</taxon>
        <taxon>Candidatus Kaiseribacteriota</taxon>
    </lineage>
</organism>
<evidence type="ECO:0000256" key="6">
    <source>
        <dbReference type="PIRSR" id="PIRSR000149-4"/>
    </source>
</evidence>
<keyword evidence="5" id="KW-0547">Nucleotide-binding</keyword>
<proteinExistence type="inferred from homology"/>
<gene>
    <name evidence="9" type="ORF">A2763_04245</name>
</gene>
<feature type="binding site" evidence="5">
    <location>
        <position position="330"/>
    </location>
    <ligand>
        <name>NAD(+)</name>
        <dbReference type="ChEBI" id="CHEBI:57540"/>
    </ligand>
</feature>
<feature type="binding site" evidence="5">
    <location>
        <position position="125"/>
    </location>
    <ligand>
        <name>NAD(+)</name>
        <dbReference type="ChEBI" id="CHEBI:57540"/>
    </ligand>
</feature>
<evidence type="ECO:0000313" key="9">
    <source>
        <dbReference type="EMBL" id="OGG50061.1"/>
    </source>
</evidence>
<feature type="binding site" evidence="5">
    <location>
        <begin position="11"/>
        <end position="12"/>
    </location>
    <ligand>
        <name>NAD(+)</name>
        <dbReference type="ChEBI" id="CHEBI:57540"/>
    </ligand>
</feature>
<dbReference type="PRINTS" id="PR00078">
    <property type="entry name" value="G3PDHDRGNASE"/>
</dbReference>
<dbReference type="GO" id="GO:0051287">
    <property type="term" value="F:NAD binding"/>
    <property type="evidence" value="ECO:0007669"/>
    <property type="project" value="InterPro"/>
</dbReference>
<keyword evidence="5" id="KW-0520">NAD</keyword>
<accession>A0A1F6CM31</accession>
<dbReference type="Proteomes" id="UP000178370">
    <property type="component" value="Unassembled WGS sequence"/>
</dbReference>
<comment type="caution">
    <text evidence="9">The sequence shown here is derived from an EMBL/GenBank/DDBJ whole genome shotgun (WGS) entry which is preliminary data.</text>
</comment>
<dbReference type="InterPro" id="IPR036291">
    <property type="entry name" value="NAD(P)-bd_dom_sf"/>
</dbReference>
<feature type="site" description="Activates thiol group during catalysis" evidence="6">
    <location>
        <position position="192"/>
    </location>
</feature>
<evidence type="ECO:0000256" key="3">
    <source>
        <dbReference type="PIRSR" id="PIRSR000149-1"/>
    </source>
</evidence>
<dbReference type="SMART" id="SM00846">
    <property type="entry name" value="Gp_dh_N"/>
    <property type="match status" value="1"/>
</dbReference>
<feature type="binding site" evidence="4">
    <location>
        <begin position="164"/>
        <end position="166"/>
    </location>
    <ligand>
        <name>D-glyceraldehyde 3-phosphate</name>
        <dbReference type="ChEBI" id="CHEBI:59776"/>
    </ligand>
</feature>
<feature type="binding site" evidence="4">
    <location>
        <position position="195"/>
    </location>
    <ligand>
        <name>D-glyceraldehyde 3-phosphate</name>
        <dbReference type="ChEBI" id="CHEBI:59776"/>
    </ligand>
</feature>
<dbReference type="EMBL" id="MFKV01000020">
    <property type="protein sequence ID" value="OGG50061.1"/>
    <property type="molecule type" value="Genomic_DNA"/>
</dbReference>
<evidence type="ECO:0000256" key="1">
    <source>
        <dbReference type="ARBA" id="ARBA00007406"/>
    </source>
</evidence>
<keyword evidence="2" id="KW-0560">Oxidoreductase</keyword>
<dbReference type="CDD" id="cd05214">
    <property type="entry name" value="GAPDH_I_N"/>
    <property type="match status" value="1"/>
</dbReference>
<dbReference type="Pfam" id="PF00044">
    <property type="entry name" value="Gp_dh_N"/>
    <property type="match status" value="1"/>
</dbReference>
<evidence type="ECO:0000256" key="5">
    <source>
        <dbReference type="PIRSR" id="PIRSR000149-3"/>
    </source>
</evidence>
<dbReference type="InterPro" id="IPR020828">
    <property type="entry name" value="GlycerAld_3-P_DH_NAD(P)-bd"/>
</dbReference>
<feature type="active site" description="Nucleophile" evidence="3">
    <location>
        <position position="165"/>
    </location>
</feature>
<evidence type="ECO:0000256" key="4">
    <source>
        <dbReference type="PIRSR" id="PIRSR000149-2"/>
    </source>
</evidence>
<reference evidence="9 10" key="1">
    <citation type="journal article" date="2016" name="Nat. Commun.">
        <title>Thousands of microbial genomes shed light on interconnected biogeochemical processes in an aquifer system.</title>
        <authorList>
            <person name="Anantharaman K."/>
            <person name="Brown C.T."/>
            <person name="Hug L.A."/>
            <person name="Sharon I."/>
            <person name="Castelle C.J."/>
            <person name="Probst A.J."/>
            <person name="Thomas B.C."/>
            <person name="Singh A."/>
            <person name="Wilkins M.J."/>
            <person name="Karaoz U."/>
            <person name="Brodie E.L."/>
            <person name="Williams K.H."/>
            <person name="Hubbard S.S."/>
            <person name="Banfield J.F."/>
        </authorList>
    </citation>
    <scope>NUCLEOTIDE SEQUENCE [LARGE SCALE GENOMIC DNA]</scope>
</reference>
<dbReference type="Pfam" id="PF02800">
    <property type="entry name" value="Gp_dh_C"/>
    <property type="match status" value="1"/>
</dbReference>
<evidence type="ECO:0000256" key="2">
    <source>
        <dbReference type="ARBA" id="ARBA00023002"/>
    </source>
</evidence>
<dbReference type="FunFam" id="3.40.50.720:FF:000001">
    <property type="entry name" value="Glyceraldehyde-3-phosphate dehydrogenase"/>
    <property type="match status" value="1"/>
</dbReference>
<dbReference type="GO" id="GO:0016620">
    <property type="term" value="F:oxidoreductase activity, acting on the aldehyde or oxo group of donors, NAD or NADP as acceptor"/>
    <property type="evidence" value="ECO:0007669"/>
    <property type="project" value="InterPro"/>
</dbReference>
<evidence type="ECO:0000313" key="10">
    <source>
        <dbReference type="Proteomes" id="UP000178370"/>
    </source>
</evidence>
<dbReference type="PIRSF" id="PIRSF000149">
    <property type="entry name" value="GAP_DH"/>
    <property type="match status" value="1"/>
</dbReference>
<feature type="domain" description="Glyceraldehyde 3-phosphate dehydrogenase NAD(P) binding" evidence="8">
    <location>
        <begin position="2"/>
        <end position="165"/>
    </location>
</feature>